<dbReference type="EMBL" id="CP033898">
    <property type="protein sequence ID" value="AZA09053.1"/>
    <property type="molecule type" value="Genomic_DNA"/>
</dbReference>
<dbReference type="Pfam" id="PF02082">
    <property type="entry name" value="Rrf2"/>
    <property type="match status" value="1"/>
</dbReference>
<dbReference type="InterPro" id="IPR036390">
    <property type="entry name" value="WH_DNA-bd_sf"/>
</dbReference>
<evidence type="ECO:0000256" key="2">
    <source>
        <dbReference type="ARBA" id="ARBA00034078"/>
    </source>
</evidence>
<dbReference type="PROSITE" id="PS51197">
    <property type="entry name" value="HTH_RRF2_2"/>
    <property type="match status" value="1"/>
</dbReference>
<reference evidence="3 4" key="1">
    <citation type="submission" date="2018-11" db="EMBL/GenBank/DDBJ databases">
        <authorList>
            <person name="Kleinhagauer T."/>
            <person name="Glaeser S.P."/>
            <person name="Spergser J."/>
            <person name="Ruckert C."/>
            <person name="Kaempfer P."/>
            <person name="Busse H.-J."/>
        </authorList>
    </citation>
    <scope>NUCLEOTIDE SEQUENCE [LARGE SCALE GENOMIC DNA]</scope>
    <source>
        <strain evidence="3 4">812CH</strain>
    </source>
</reference>
<dbReference type="OrthoDB" id="9795923at2"/>
<organism evidence="3 4">
    <name type="scientific">Corynebacterium pseudopelargi</name>
    <dbReference type="NCBI Taxonomy" id="2080757"/>
    <lineage>
        <taxon>Bacteria</taxon>
        <taxon>Bacillati</taxon>
        <taxon>Actinomycetota</taxon>
        <taxon>Actinomycetes</taxon>
        <taxon>Mycobacteriales</taxon>
        <taxon>Corynebacteriaceae</taxon>
        <taxon>Corynebacterium</taxon>
    </lineage>
</organism>
<evidence type="ECO:0000313" key="4">
    <source>
        <dbReference type="Proteomes" id="UP000271426"/>
    </source>
</evidence>
<dbReference type="InterPro" id="IPR000944">
    <property type="entry name" value="Tscrpt_reg_Rrf2"/>
</dbReference>
<comment type="cofactor">
    <cofactor evidence="2">
        <name>[2Fe-2S] cluster</name>
        <dbReference type="ChEBI" id="CHEBI:190135"/>
    </cofactor>
</comment>
<dbReference type="KEGG" id="cpso:CPPEL_04630"/>
<dbReference type="GO" id="GO:0003700">
    <property type="term" value="F:DNA-binding transcription factor activity"/>
    <property type="evidence" value="ECO:0007669"/>
    <property type="project" value="TreeGrafter"/>
</dbReference>
<keyword evidence="4" id="KW-1185">Reference proteome</keyword>
<evidence type="ECO:0000256" key="1">
    <source>
        <dbReference type="ARBA" id="ARBA00023125"/>
    </source>
</evidence>
<dbReference type="GO" id="GO:0005829">
    <property type="term" value="C:cytosol"/>
    <property type="evidence" value="ECO:0007669"/>
    <property type="project" value="TreeGrafter"/>
</dbReference>
<proteinExistence type="predicted"/>
<accession>A0A3G6ITV9</accession>
<evidence type="ECO:0000313" key="3">
    <source>
        <dbReference type="EMBL" id="AZA09053.1"/>
    </source>
</evidence>
<dbReference type="PANTHER" id="PTHR33221">
    <property type="entry name" value="WINGED HELIX-TURN-HELIX TRANSCRIPTIONAL REGULATOR, RRF2 FAMILY"/>
    <property type="match status" value="1"/>
</dbReference>
<keyword evidence="1" id="KW-0238">DNA-binding</keyword>
<dbReference type="InterPro" id="IPR036388">
    <property type="entry name" value="WH-like_DNA-bd_sf"/>
</dbReference>
<gene>
    <name evidence="3" type="primary">nsrR</name>
    <name evidence="3" type="ORF">CPPEL_04630</name>
</gene>
<name>A0A3G6ITV9_9CORY</name>
<protein>
    <submittedName>
        <fullName evidence="3">HTH-type transcriptional repressor NsrR</fullName>
    </submittedName>
</protein>
<dbReference type="AlphaFoldDB" id="A0A3G6ITV9"/>
<dbReference type="PANTHER" id="PTHR33221:SF4">
    <property type="entry name" value="HTH-TYPE TRANSCRIPTIONAL REPRESSOR NSRR"/>
    <property type="match status" value="1"/>
</dbReference>
<sequence length="128" mass="13203">MLMQLKKSSDLSLQVLMFIAHLGPGQRTTAAAVAEALGASKAHVAKVVSTLASLQYLDSAKGRGGGIALMPDALDRSLGALIRQLEQGEVVDCQACALSGACGLRGHLARAQEAFFASLDGVKIAEVV</sequence>
<dbReference type="Gene3D" id="1.10.10.10">
    <property type="entry name" value="Winged helix-like DNA-binding domain superfamily/Winged helix DNA-binding domain"/>
    <property type="match status" value="1"/>
</dbReference>
<dbReference type="Proteomes" id="UP000271426">
    <property type="component" value="Chromosome"/>
</dbReference>
<dbReference type="GO" id="GO:0003677">
    <property type="term" value="F:DNA binding"/>
    <property type="evidence" value="ECO:0007669"/>
    <property type="project" value="UniProtKB-KW"/>
</dbReference>
<dbReference type="SUPFAM" id="SSF46785">
    <property type="entry name" value="Winged helix' DNA-binding domain"/>
    <property type="match status" value="1"/>
</dbReference>